<evidence type="ECO:0000256" key="1">
    <source>
        <dbReference type="ARBA" id="ARBA00022679"/>
    </source>
</evidence>
<reference evidence="14 15" key="1">
    <citation type="submission" date="2018-07" db="EMBL/GenBank/DDBJ databases">
        <title>A high quality draft genome assembly of the barn swallow (H. rustica rustica).</title>
        <authorList>
            <person name="Formenti G."/>
            <person name="Chiara M."/>
            <person name="Poveda L."/>
            <person name="Francoijs K.-J."/>
            <person name="Bonisoli-Alquati A."/>
            <person name="Canova L."/>
            <person name="Gianfranceschi L."/>
            <person name="Horner D.S."/>
            <person name="Saino N."/>
        </authorList>
    </citation>
    <scope>NUCLEOTIDE SEQUENCE [LARGE SCALE GENOMIC DNA]</scope>
    <source>
        <strain evidence="14">Chelidonia</strain>
        <tissue evidence="14">Blood</tissue>
    </source>
</reference>
<evidence type="ECO:0000259" key="13">
    <source>
        <dbReference type="PROSITE" id="PS51027"/>
    </source>
</evidence>
<dbReference type="Gene3D" id="3.30.420.10">
    <property type="entry name" value="Ribonuclease H-like superfamily/Ribonuclease H"/>
    <property type="match status" value="1"/>
</dbReference>
<keyword evidence="2" id="KW-0548">Nucleotidyltransferase</keyword>
<evidence type="ECO:0000256" key="8">
    <source>
        <dbReference type="ARBA" id="ARBA00022918"/>
    </source>
</evidence>
<evidence type="ECO:0000313" key="14">
    <source>
        <dbReference type="EMBL" id="RMB97517.1"/>
    </source>
</evidence>
<dbReference type="GO" id="GO:0003677">
    <property type="term" value="F:DNA binding"/>
    <property type="evidence" value="ECO:0007669"/>
    <property type="project" value="UniProtKB-KW"/>
</dbReference>
<dbReference type="Pfam" id="PF00552">
    <property type="entry name" value="IN_DBD_C"/>
    <property type="match status" value="1"/>
</dbReference>
<keyword evidence="9" id="KW-0238">DNA-binding</keyword>
<keyword evidence="3" id="KW-0540">Nuclease</keyword>
<comment type="caution">
    <text evidence="14">The sequence shown here is derived from an EMBL/GenBank/DDBJ whole genome shotgun (WGS) entry which is preliminary data.</text>
</comment>
<keyword evidence="6" id="KW-0378">Hydrolase</keyword>
<evidence type="ECO:0000259" key="12">
    <source>
        <dbReference type="PROSITE" id="PS50994"/>
    </source>
</evidence>
<dbReference type="InterPro" id="IPR001584">
    <property type="entry name" value="Integrase_cat-core"/>
</dbReference>
<evidence type="ECO:0000256" key="4">
    <source>
        <dbReference type="ARBA" id="ARBA00022723"/>
    </source>
</evidence>
<feature type="domain" description="Integrase-type" evidence="13">
    <location>
        <begin position="271"/>
        <end position="318"/>
    </location>
</feature>
<feature type="region of interest" description="Disordered" evidence="11">
    <location>
        <begin position="311"/>
        <end position="356"/>
    </location>
</feature>
<keyword evidence="5" id="KW-0255">Endonuclease</keyword>
<dbReference type="PROSITE" id="PS50994">
    <property type="entry name" value="INTEGRASE"/>
    <property type="match status" value="1"/>
</dbReference>
<dbReference type="InterPro" id="IPR036397">
    <property type="entry name" value="RNaseH_sf"/>
</dbReference>
<keyword evidence="1" id="KW-0808">Transferase</keyword>
<evidence type="ECO:0000256" key="2">
    <source>
        <dbReference type="ARBA" id="ARBA00022695"/>
    </source>
</evidence>
<dbReference type="InterPro" id="IPR001037">
    <property type="entry name" value="Integrase_C_retrovir"/>
</dbReference>
<evidence type="ECO:0000256" key="3">
    <source>
        <dbReference type="ARBA" id="ARBA00022722"/>
    </source>
</evidence>
<feature type="domain" description="Integrase catalytic" evidence="12">
    <location>
        <begin position="181"/>
        <end position="261"/>
    </location>
</feature>
<dbReference type="EMBL" id="QRBI01000160">
    <property type="protein sequence ID" value="RMB97517.1"/>
    <property type="molecule type" value="Genomic_DNA"/>
</dbReference>
<evidence type="ECO:0000313" key="15">
    <source>
        <dbReference type="Proteomes" id="UP000269221"/>
    </source>
</evidence>
<evidence type="ECO:0000256" key="10">
    <source>
        <dbReference type="PROSITE-ProRule" id="PRU00506"/>
    </source>
</evidence>
<dbReference type="STRING" id="333673.A0A3M0J8M0"/>
<dbReference type="GO" id="GO:0035613">
    <property type="term" value="F:RNA stem-loop binding"/>
    <property type="evidence" value="ECO:0007669"/>
    <property type="project" value="TreeGrafter"/>
</dbReference>
<evidence type="ECO:0000256" key="9">
    <source>
        <dbReference type="ARBA" id="ARBA00023125"/>
    </source>
</evidence>
<protein>
    <submittedName>
        <fullName evidence="14">Uncharacterized protein</fullName>
    </submittedName>
</protein>
<dbReference type="Proteomes" id="UP000269221">
    <property type="component" value="Unassembled WGS sequence"/>
</dbReference>
<keyword evidence="7" id="KW-0229">DNA integration</keyword>
<dbReference type="Gene3D" id="2.30.30.10">
    <property type="entry name" value="Integrase, C-terminal domain superfamily, retroviral"/>
    <property type="match status" value="1"/>
</dbReference>
<dbReference type="PANTHER" id="PTHR41694:SF3">
    <property type="entry name" value="RNA-DIRECTED DNA POLYMERASE-RELATED"/>
    <property type="match status" value="1"/>
</dbReference>
<organism evidence="14 15">
    <name type="scientific">Hirundo rustica rustica</name>
    <dbReference type="NCBI Taxonomy" id="333673"/>
    <lineage>
        <taxon>Eukaryota</taxon>
        <taxon>Metazoa</taxon>
        <taxon>Chordata</taxon>
        <taxon>Craniata</taxon>
        <taxon>Vertebrata</taxon>
        <taxon>Euteleostomi</taxon>
        <taxon>Archelosauria</taxon>
        <taxon>Archosauria</taxon>
        <taxon>Dinosauria</taxon>
        <taxon>Saurischia</taxon>
        <taxon>Theropoda</taxon>
        <taxon>Coelurosauria</taxon>
        <taxon>Aves</taxon>
        <taxon>Neognathae</taxon>
        <taxon>Neoaves</taxon>
        <taxon>Telluraves</taxon>
        <taxon>Australaves</taxon>
        <taxon>Passeriformes</taxon>
        <taxon>Sylvioidea</taxon>
        <taxon>Hirundinidae</taxon>
        <taxon>Hirundo</taxon>
    </lineage>
</organism>
<proteinExistence type="predicted"/>
<keyword evidence="15" id="KW-1185">Reference proteome</keyword>
<evidence type="ECO:0000256" key="5">
    <source>
        <dbReference type="ARBA" id="ARBA00022759"/>
    </source>
</evidence>
<name>A0A3M0J8M0_HIRRU</name>
<dbReference type="PROSITE" id="PS51027">
    <property type="entry name" value="INTEGRASE_DBD"/>
    <property type="match status" value="1"/>
</dbReference>
<dbReference type="GO" id="GO:0046872">
    <property type="term" value="F:metal ion binding"/>
    <property type="evidence" value="ECO:0007669"/>
    <property type="project" value="UniProtKB-KW"/>
</dbReference>
<gene>
    <name evidence="14" type="ORF">DUI87_25998</name>
</gene>
<dbReference type="GO" id="GO:0016787">
    <property type="term" value="F:hydrolase activity"/>
    <property type="evidence" value="ECO:0007669"/>
    <property type="project" value="UniProtKB-KW"/>
</dbReference>
<evidence type="ECO:0000256" key="6">
    <source>
        <dbReference type="ARBA" id="ARBA00022801"/>
    </source>
</evidence>
<feature type="compositionally biased region" description="Basic and acidic residues" evidence="11">
    <location>
        <begin position="329"/>
        <end position="341"/>
    </location>
</feature>
<dbReference type="OrthoDB" id="9359997at2759"/>
<dbReference type="AlphaFoldDB" id="A0A3M0J8M0"/>
<dbReference type="SUPFAM" id="SSF50122">
    <property type="entry name" value="DNA-binding domain of retroviral integrase"/>
    <property type="match status" value="1"/>
</dbReference>
<dbReference type="GO" id="GO:0003964">
    <property type="term" value="F:RNA-directed DNA polymerase activity"/>
    <property type="evidence" value="ECO:0007669"/>
    <property type="project" value="UniProtKB-KW"/>
</dbReference>
<sequence>MLMDNAEEEVVQFCHPAELGLPSSRESLGRQCWLESRGSVLFVKNYQGYGDSTGLDPIDDPRVSSSGVPSILLLDLGMMKKEGHITPKVQVPSHFQVLIVPRVLYHQEEEMYRFLEETILLRKREVMTAVTPQPPNLRVPPVLLSLRSLPVALSEPVHIHDPGISLNTLTLPERSEKVQTRHGVPSSVTGIAQTDVTQVTEFGRLKYVHVTVDTFSSVMWASAHTGEKARDVIAHWRQAFAVLGIPSAVKTDSGPAYASQQALDSEQQPRAKVRVRNLVTKQWEGPYDLIAMGRGHACVSTDTGTHWLPSKCVRPDLRPQRQNSADRQGGSRDQLESHQVDESSSVHSDDSSTDSD</sequence>
<dbReference type="InterPro" id="IPR036862">
    <property type="entry name" value="Integrase_C_dom_sf_retrovir"/>
</dbReference>
<dbReference type="InterPro" id="IPR012337">
    <property type="entry name" value="RNaseH-like_sf"/>
</dbReference>
<dbReference type="SUPFAM" id="SSF53098">
    <property type="entry name" value="Ribonuclease H-like"/>
    <property type="match status" value="1"/>
</dbReference>
<keyword evidence="4" id="KW-0479">Metal-binding</keyword>
<dbReference type="GO" id="GO:0004519">
    <property type="term" value="F:endonuclease activity"/>
    <property type="evidence" value="ECO:0007669"/>
    <property type="project" value="UniProtKB-KW"/>
</dbReference>
<accession>A0A3M0J8M0</accession>
<dbReference type="GO" id="GO:0015074">
    <property type="term" value="P:DNA integration"/>
    <property type="evidence" value="ECO:0007669"/>
    <property type="project" value="UniProtKB-KW"/>
</dbReference>
<keyword evidence="8" id="KW-0695">RNA-directed DNA polymerase</keyword>
<evidence type="ECO:0000256" key="11">
    <source>
        <dbReference type="SAM" id="MobiDB-lite"/>
    </source>
</evidence>
<dbReference type="PANTHER" id="PTHR41694">
    <property type="entry name" value="ENDOGENOUS RETROVIRUS GROUP K MEMBER POL PROTEIN"/>
    <property type="match status" value="1"/>
</dbReference>
<feature type="DNA-binding region" description="Integrase-type" evidence="10">
    <location>
        <begin position="271"/>
        <end position="318"/>
    </location>
</feature>
<evidence type="ECO:0000256" key="7">
    <source>
        <dbReference type="ARBA" id="ARBA00022908"/>
    </source>
</evidence>
<dbReference type="Pfam" id="PF00665">
    <property type="entry name" value="rve"/>
    <property type="match status" value="1"/>
</dbReference>